<dbReference type="EMBL" id="JARGEQ010000001">
    <property type="protein sequence ID" value="MDF1584856.1"/>
    <property type="molecule type" value="Genomic_DNA"/>
</dbReference>
<dbReference type="Pfam" id="PF14559">
    <property type="entry name" value="TPR_19"/>
    <property type="match status" value="1"/>
</dbReference>
<dbReference type="Pfam" id="PF13174">
    <property type="entry name" value="TPR_6"/>
    <property type="match status" value="1"/>
</dbReference>
<feature type="repeat" description="TPR" evidence="1">
    <location>
        <begin position="139"/>
        <end position="172"/>
    </location>
</feature>
<dbReference type="RefSeq" id="WP_327787262.1">
    <property type="nucleotide sequence ID" value="NZ_JARGEQ010000001.1"/>
</dbReference>
<keyword evidence="1" id="KW-0802">TPR repeat</keyword>
<dbReference type="Proteomes" id="UP001301140">
    <property type="component" value="Unassembled WGS sequence"/>
</dbReference>
<protein>
    <submittedName>
        <fullName evidence="3">Tetratricopeptide repeat protein</fullName>
    </submittedName>
</protein>
<organism evidence="3 4">
    <name type="scientific">Marinimicrococcus flavescens</name>
    <dbReference type="NCBI Taxonomy" id="3031815"/>
    <lineage>
        <taxon>Bacteria</taxon>
        <taxon>Pseudomonadati</taxon>
        <taxon>Pseudomonadota</taxon>
        <taxon>Alphaproteobacteria</taxon>
        <taxon>Geminicoccales</taxon>
        <taxon>Geminicoccaceae</taxon>
        <taxon>Marinimicrococcus</taxon>
    </lineage>
</organism>
<keyword evidence="4" id="KW-1185">Reference proteome</keyword>
<dbReference type="AlphaFoldDB" id="A0AAP3UXR3"/>
<name>A0AAP3UXR3_9PROT</name>
<evidence type="ECO:0000313" key="4">
    <source>
        <dbReference type="Proteomes" id="UP001301140"/>
    </source>
</evidence>
<proteinExistence type="predicted"/>
<dbReference type="PROSITE" id="PS50005">
    <property type="entry name" value="TPR"/>
    <property type="match status" value="1"/>
</dbReference>
<gene>
    <name evidence="3" type="ORF">PZ740_00480</name>
</gene>
<sequence>MRRTLAALSLVLALGACASGGPLGPSGMPSSREAALNLQLANAALAGGSAEDAIQLYQTVQAEEPGSIPAMLGLAAAQTASGDPVAALASYQEAHRLAPDDRIVSLGLARKLLDLDRAGEAETLLRSLAGTAGTGPRDVTAWNMLGVALDRQGRHGEAQTVYRSGLALAPASIPLRNNLALSMALSGDPREAIEILQLLPPSPGIAKRVRHNLAVALLADGDEPAARELLAQDLAAAQLDAVMEQLRVLQPVQTAQAAP</sequence>
<dbReference type="Gene3D" id="1.25.40.10">
    <property type="entry name" value="Tetratricopeptide repeat domain"/>
    <property type="match status" value="1"/>
</dbReference>
<dbReference type="InterPro" id="IPR011990">
    <property type="entry name" value="TPR-like_helical_dom_sf"/>
</dbReference>
<dbReference type="SMART" id="SM00028">
    <property type="entry name" value="TPR"/>
    <property type="match status" value="3"/>
</dbReference>
<comment type="caution">
    <text evidence="3">The sequence shown here is derived from an EMBL/GenBank/DDBJ whole genome shotgun (WGS) entry which is preliminary data.</text>
</comment>
<reference evidence="3 4" key="1">
    <citation type="submission" date="2023-03" db="EMBL/GenBank/DDBJ databases">
        <title>YIM 152171 draft genome.</title>
        <authorList>
            <person name="Yang Z."/>
        </authorList>
    </citation>
    <scope>NUCLEOTIDE SEQUENCE [LARGE SCALE GENOMIC DNA]</scope>
    <source>
        <strain evidence="3 4">YIM 152171</strain>
    </source>
</reference>
<accession>A0AAP3UXR3</accession>
<dbReference type="InterPro" id="IPR019734">
    <property type="entry name" value="TPR_rpt"/>
</dbReference>
<evidence type="ECO:0000313" key="3">
    <source>
        <dbReference type="EMBL" id="MDF1584856.1"/>
    </source>
</evidence>
<feature type="chain" id="PRO_5042848143" evidence="2">
    <location>
        <begin position="19"/>
        <end position="259"/>
    </location>
</feature>
<dbReference type="PROSITE" id="PS51257">
    <property type="entry name" value="PROKAR_LIPOPROTEIN"/>
    <property type="match status" value="1"/>
</dbReference>
<dbReference type="Pfam" id="PF07721">
    <property type="entry name" value="TPR_4"/>
    <property type="match status" value="1"/>
</dbReference>
<dbReference type="InterPro" id="IPR011717">
    <property type="entry name" value="TPR-4"/>
</dbReference>
<feature type="signal peptide" evidence="2">
    <location>
        <begin position="1"/>
        <end position="18"/>
    </location>
</feature>
<dbReference type="SUPFAM" id="SSF48452">
    <property type="entry name" value="TPR-like"/>
    <property type="match status" value="1"/>
</dbReference>
<evidence type="ECO:0000256" key="2">
    <source>
        <dbReference type="SAM" id="SignalP"/>
    </source>
</evidence>
<keyword evidence="2" id="KW-0732">Signal</keyword>
<dbReference type="Pfam" id="PF13181">
    <property type="entry name" value="TPR_8"/>
    <property type="match status" value="1"/>
</dbReference>
<dbReference type="GO" id="GO:0042802">
    <property type="term" value="F:identical protein binding"/>
    <property type="evidence" value="ECO:0007669"/>
    <property type="project" value="InterPro"/>
</dbReference>
<evidence type="ECO:0000256" key="1">
    <source>
        <dbReference type="PROSITE-ProRule" id="PRU00339"/>
    </source>
</evidence>